<feature type="region of interest" description="Disordered" evidence="9">
    <location>
        <begin position="206"/>
        <end position="247"/>
    </location>
</feature>
<feature type="compositionally biased region" description="Low complexity" evidence="9">
    <location>
        <begin position="145"/>
        <end position="155"/>
    </location>
</feature>
<dbReference type="OrthoDB" id="4473401at2759"/>
<dbReference type="GO" id="GO:0000272">
    <property type="term" value="P:polysaccharide catabolic process"/>
    <property type="evidence" value="ECO:0007669"/>
    <property type="project" value="UniProtKB-KW"/>
</dbReference>
<evidence type="ECO:0000259" key="11">
    <source>
        <dbReference type="Pfam" id="PF03639"/>
    </source>
</evidence>
<keyword evidence="8" id="KW-0624">Polysaccharide degradation</keyword>
<evidence type="ECO:0000256" key="8">
    <source>
        <dbReference type="ARBA" id="ARBA00023326"/>
    </source>
</evidence>
<organism evidence="13 14">
    <name type="scientific">Lomentospora prolificans</name>
    <dbReference type="NCBI Taxonomy" id="41688"/>
    <lineage>
        <taxon>Eukaryota</taxon>
        <taxon>Fungi</taxon>
        <taxon>Dikarya</taxon>
        <taxon>Ascomycota</taxon>
        <taxon>Pezizomycotina</taxon>
        <taxon>Sordariomycetes</taxon>
        <taxon>Hypocreomycetidae</taxon>
        <taxon>Microascales</taxon>
        <taxon>Microascaceae</taxon>
        <taxon>Lomentospora</taxon>
    </lineage>
</organism>
<name>A0A2N3NGC0_9PEZI</name>
<protein>
    <recommendedName>
        <fullName evidence="3">glucan endo-1,3-beta-D-glucosidase</fullName>
        <ecNumber evidence="3">3.2.1.39</ecNumber>
    </recommendedName>
</protein>
<keyword evidence="7" id="KW-0961">Cell wall biogenesis/degradation</keyword>
<gene>
    <name evidence="13" type="ORF">jhhlp_003238</name>
</gene>
<keyword evidence="5" id="KW-0119">Carbohydrate metabolism</keyword>
<feature type="signal peptide" evidence="10">
    <location>
        <begin position="1"/>
        <end position="23"/>
    </location>
</feature>
<dbReference type="EC" id="3.2.1.39" evidence="3"/>
<evidence type="ECO:0000256" key="7">
    <source>
        <dbReference type="ARBA" id="ARBA00023316"/>
    </source>
</evidence>
<evidence type="ECO:0000256" key="1">
    <source>
        <dbReference type="ARBA" id="ARBA00000382"/>
    </source>
</evidence>
<keyword evidence="14" id="KW-1185">Reference proteome</keyword>
<comment type="catalytic activity">
    <reaction evidence="1">
        <text>Hydrolysis of (1-&gt;3)-beta-D-glucosidic linkages in (1-&gt;3)-beta-D-glucans.</text>
        <dbReference type="EC" id="3.2.1.39"/>
    </reaction>
</comment>
<dbReference type="PROSITE" id="PS52008">
    <property type="entry name" value="GH81"/>
    <property type="match status" value="1"/>
</dbReference>
<evidence type="ECO:0000313" key="13">
    <source>
        <dbReference type="EMBL" id="PKS11474.1"/>
    </source>
</evidence>
<dbReference type="AlphaFoldDB" id="A0A2N3NGC0"/>
<comment type="similarity">
    <text evidence="2">Belongs to the glycosyl hydrolase 81 family.</text>
</comment>
<feature type="domain" description="Glycosyl hydrolase family 81 C-terminal" evidence="12">
    <location>
        <begin position="609"/>
        <end position="958"/>
    </location>
</feature>
<dbReference type="GO" id="GO:0071555">
    <property type="term" value="P:cell wall organization"/>
    <property type="evidence" value="ECO:0007669"/>
    <property type="project" value="UniProtKB-KW"/>
</dbReference>
<dbReference type="InParanoid" id="A0A2N3NGC0"/>
<evidence type="ECO:0000256" key="5">
    <source>
        <dbReference type="ARBA" id="ARBA00023277"/>
    </source>
</evidence>
<dbReference type="GO" id="GO:0042973">
    <property type="term" value="F:glucan endo-1,3-beta-D-glucosidase activity"/>
    <property type="evidence" value="ECO:0007669"/>
    <property type="project" value="UniProtKB-EC"/>
</dbReference>
<dbReference type="FunCoup" id="A0A2N3NGC0">
    <property type="interactions" value="186"/>
</dbReference>
<evidence type="ECO:0000256" key="9">
    <source>
        <dbReference type="SAM" id="MobiDB-lite"/>
    </source>
</evidence>
<dbReference type="Pfam" id="PF17652">
    <property type="entry name" value="Glyco_hydro81C"/>
    <property type="match status" value="1"/>
</dbReference>
<feature type="region of interest" description="Disordered" evidence="9">
    <location>
        <begin position="145"/>
        <end position="167"/>
    </location>
</feature>
<evidence type="ECO:0000256" key="4">
    <source>
        <dbReference type="ARBA" id="ARBA00022801"/>
    </source>
</evidence>
<evidence type="ECO:0000313" key="14">
    <source>
        <dbReference type="Proteomes" id="UP000233524"/>
    </source>
</evidence>
<keyword evidence="4" id="KW-0378">Hydrolase</keyword>
<keyword evidence="6" id="KW-0326">Glycosidase</keyword>
<evidence type="ECO:0000256" key="3">
    <source>
        <dbReference type="ARBA" id="ARBA00012780"/>
    </source>
</evidence>
<evidence type="ECO:0000256" key="10">
    <source>
        <dbReference type="SAM" id="SignalP"/>
    </source>
</evidence>
<dbReference type="EMBL" id="NLAX01000008">
    <property type="protein sequence ID" value="PKS11474.1"/>
    <property type="molecule type" value="Genomic_DNA"/>
</dbReference>
<feature type="compositionally biased region" description="Basic residues" evidence="9">
    <location>
        <begin position="43"/>
        <end position="56"/>
    </location>
</feature>
<dbReference type="Gene3D" id="1.10.287.1170">
    <property type="entry name" value="glycoside hydrolase family 81 endo-[beta] glucanase"/>
    <property type="match status" value="1"/>
</dbReference>
<evidence type="ECO:0000256" key="2">
    <source>
        <dbReference type="ARBA" id="ARBA00010730"/>
    </source>
</evidence>
<dbReference type="Gene3D" id="2.70.98.30">
    <property type="entry name" value="Golgi alpha-mannosidase II, domain 4"/>
    <property type="match status" value="1"/>
</dbReference>
<dbReference type="GO" id="GO:0009986">
    <property type="term" value="C:cell surface"/>
    <property type="evidence" value="ECO:0007669"/>
    <property type="project" value="TreeGrafter"/>
</dbReference>
<dbReference type="FunFam" id="2.70.98.30:FF:000006">
    <property type="entry name" value="Endo-1,3-beta-glucanase Engl1"/>
    <property type="match status" value="1"/>
</dbReference>
<sequence>MASHNTPFWLLLLTFWQALTSLGAPEPLFRHDAQRHPGPPGRFRFRPRPPFHHHGPRPGGRPGPNQPWGGGVSCITGQVEPAPELTTEPVDRESETFIVDPTTTTPIQSTVTVIVTADYPTFYTARLPSSGRASTFKSITVPSNTTASLANSSTNPRTTLAPDTTVGFPNKSATTTIDFPPDETVSVSTSTASNCIIQILPPLKDKEPHTAGVPVSKAGDPETKSPVGSAIRSPTSLLSPAATPTSVPEMRSIKTMIDGDIFAEPIDSGPPPSNIPQRDDHPVPRIGISSNPPLHTNKFYSNFFLGDQTAPTYTFPYSVAWVAGRGPTGSYGLAISHTDPDQRVFGEPKAPTGAAAFFYNPVGIQSLIMSAKELGQGTTLSIDRITAFSANVHVRPGGGNASAISFPLVQGMGFITGEYNGATPLIQSGVFFRTVCKSTENPKNGVIKYKFVLEDGKAWWLYATKTAGEDLDLRVVNNGNAEATRPFYGTIQIAKDNAGAEEVLDQAAGVYPETVQLSGSVADTTGSYTFDFTPRGNVSGALLMFALPHHVESFDLDTRSQATPLKMQTTTKGLATGVFGTNWTMVEPRMPLNMGFAPYTSEGESREMLSEAAKSAIRVVAQQEISQDMAEQTILDSMYFSGKGLAKFGMILYVINDMLGDRALAQAGLDKLKQAFATFVENRQQYPLVYERAWGGLVSSATYTTGNNGLDFGNTYYNDHHFHWGYFVLTGAIIGHLDPEWAQQNKDYINTLVRDYANPSAKDEYFPQFRAFDWYHGHSWAHGLYASMDGKDQESSSEDVMSVYAIKMWGTVIGDSMMAARGNLQLAVLARAVQHYYLMTSNNTVQPPQFINNKVAGILFENKADHVTYFGANTEYIQGIHMLPLLAASALARTREFVLEEWTTYFSDGRADQISGGWKGIVYGNYALAYPSEAWQFFNSSSFDPAWLDGGASLTWYLAIGRGMMDVTVAELRKLWASASDCG</sequence>
<dbReference type="PANTHER" id="PTHR31983:SF0">
    <property type="entry name" value="GLUCAN ENDO-1,3-BETA-D-GLUCOSIDASE 2"/>
    <property type="match status" value="1"/>
</dbReference>
<reference evidence="13 14" key="1">
    <citation type="journal article" date="2017" name="G3 (Bethesda)">
        <title>First Draft Genome Sequence of the Pathogenic Fungus Lomentospora prolificans (Formerly Scedosporium prolificans).</title>
        <authorList>
            <person name="Luo R."/>
            <person name="Zimin A."/>
            <person name="Workman R."/>
            <person name="Fan Y."/>
            <person name="Pertea G."/>
            <person name="Grossman N."/>
            <person name="Wear M.P."/>
            <person name="Jia B."/>
            <person name="Miller H."/>
            <person name="Casadevall A."/>
            <person name="Timp W."/>
            <person name="Zhang S.X."/>
            <person name="Salzberg S.L."/>
        </authorList>
    </citation>
    <scope>NUCLEOTIDE SEQUENCE [LARGE SCALE GENOMIC DNA]</scope>
    <source>
        <strain evidence="13 14">JHH-5317</strain>
    </source>
</reference>
<dbReference type="InterPro" id="IPR005200">
    <property type="entry name" value="Endo-beta-glucanase"/>
</dbReference>
<dbReference type="Pfam" id="PF03639">
    <property type="entry name" value="Glyco_hydro_81"/>
    <property type="match status" value="1"/>
</dbReference>
<dbReference type="Proteomes" id="UP000233524">
    <property type="component" value="Unassembled WGS sequence"/>
</dbReference>
<dbReference type="VEuPathDB" id="FungiDB:jhhlp_003238"/>
<feature type="compositionally biased region" description="Polar residues" evidence="9">
    <location>
        <begin position="232"/>
        <end position="246"/>
    </location>
</feature>
<proteinExistence type="inferred from homology"/>
<feature type="region of interest" description="Disordered" evidence="9">
    <location>
        <begin position="30"/>
        <end position="70"/>
    </location>
</feature>
<dbReference type="InterPro" id="IPR040451">
    <property type="entry name" value="GH81_N"/>
</dbReference>
<dbReference type="InterPro" id="IPR040720">
    <property type="entry name" value="GH81_C"/>
</dbReference>
<dbReference type="GO" id="GO:0052861">
    <property type="term" value="F:endo-1,3(4)-beta-glucanase activity"/>
    <property type="evidence" value="ECO:0007669"/>
    <property type="project" value="InterPro"/>
</dbReference>
<evidence type="ECO:0000259" key="12">
    <source>
        <dbReference type="Pfam" id="PF17652"/>
    </source>
</evidence>
<feature type="domain" description="Glycosyl hydrolase family 81 N-terminal" evidence="11">
    <location>
        <begin position="281"/>
        <end position="600"/>
    </location>
</feature>
<keyword evidence="10" id="KW-0732">Signal</keyword>
<accession>A0A2N3NGC0</accession>
<dbReference type="PANTHER" id="PTHR31983">
    <property type="entry name" value="ENDO-1,3(4)-BETA-GLUCANASE 1"/>
    <property type="match status" value="1"/>
</dbReference>
<evidence type="ECO:0000256" key="6">
    <source>
        <dbReference type="ARBA" id="ARBA00023295"/>
    </source>
</evidence>
<comment type="caution">
    <text evidence="13">The sequence shown here is derived from an EMBL/GenBank/DDBJ whole genome shotgun (WGS) entry which is preliminary data.</text>
</comment>
<feature type="chain" id="PRO_5014801020" description="glucan endo-1,3-beta-D-glucosidase" evidence="10">
    <location>
        <begin position="24"/>
        <end position="983"/>
    </location>
</feature>
<dbReference type="STRING" id="41688.A0A2N3NGC0"/>
<dbReference type="FunFam" id="1.10.287.1170:FF:000001">
    <property type="entry name" value="Endo-1,3-beta-glucanase Engl1"/>
    <property type="match status" value="1"/>
</dbReference>